<gene>
    <name evidence="1" type="ORF">E2562_021101</name>
</gene>
<dbReference type="Proteomes" id="UP000479710">
    <property type="component" value="Unassembled WGS sequence"/>
</dbReference>
<accession>A0A6G1BL33</accession>
<name>A0A6G1BL33_9ORYZ</name>
<dbReference type="EMBL" id="SPHZ02000012">
    <property type="protein sequence ID" value="KAF0889045.1"/>
    <property type="molecule type" value="Genomic_DNA"/>
</dbReference>
<dbReference type="AlphaFoldDB" id="A0A6G1BL33"/>
<sequence length="120" mass="13501">MSRKSKPARAKCGANCAKKPRMHLEDQLCLYMDAEECQMVGFPAGTDWEDPVEFTGHQVELWINVQYKGPNHPEPPEFRWSIGTIVATCWKLSLEKFTIAIAKPSKTPAAADLDKILLNI</sequence>
<comment type="caution">
    <text evidence="1">The sequence shown here is derived from an EMBL/GenBank/DDBJ whole genome shotgun (WGS) entry which is preliminary data.</text>
</comment>
<organism evidence="1 2">
    <name type="scientific">Oryza meyeriana var. granulata</name>
    <dbReference type="NCBI Taxonomy" id="110450"/>
    <lineage>
        <taxon>Eukaryota</taxon>
        <taxon>Viridiplantae</taxon>
        <taxon>Streptophyta</taxon>
        <taxon>Embryophyta</taxon>
        <taxon>Tracheophyta</taxon>
        <taxon>Spermatophyta</taxon>
        <taxon>Magnoliopsida</taxon>
        <taxon>Liliopsida</taxon>
        <taxon>Poales</taxon>
        <taxon>Poaceae</taxon>
        <taxon>BOP clade</taxon>
        <taxon>Oryzoideae</taxon>
        <taxon>Oryzeae</taxon>
        <taxon>Oryzinae</taxon>
        <taxon>Oryza</taxon>
        <taxon>Oryza meyeriana</taxon>
    </lineage>
</organism>
<evidence type="ECO:0000313" key="2">
    <source>
        <dbReference type="Proteomes" id="UP000479710"/>
    </source>
</evidence>
<keyword evidence="2" id="KW-1185">Reference proteome</keyword>
<evidence type="ECO:0000313" key="1">
    <source>
        <dbReference type="EMBL" id="KAF0889045.1"/>
    </source>
</evidence>
<protein>
    <submittedName>
        <fullName evidence="1">Uncharacterized protein</fullName>
    </submittedName>
</protein>
<proteinExistence type="predicted"/>
<reference evidence="1 2" key="1">
    <citation type="submission" date="2019-11" db="EMBL/GenBank/DDBJ databases">
        <title>Whole genome sequence of Oryza granulata.</title>
        <authorList>
            <person name="Li W."/>
        </authorList>
    </citation>
    <scope>NUCLEOTIDE SEQUENCE [LARGE SCALE GENOMIC DNA]</scope>
    <source>
        <strain evidence="2">cv. Menghai</strain>
        <tissue evidence="1">Leaf</tissue>
    </source>
</reference>